<comment type="caution">
    <text evidence="4">The sequence shown here is derived from an EMBL/GenBank/DDBJ whole genome shotgun (WGS) entry which is preliminary data.</text>
</comment>
<dbReference type="EMBL" id="AEUV02000002">
    <property type="protein sequence ID" value="EHI75082.1"/>
    <property type="molecule type" value="Genomic_DNA"/>
</dbReference>
<name>G5JQX3_STRCG</name>
<feature type="domain" description="Peptidase C51" evidence="3">
    <location>
        <begin position="432"/>
        <end position="558"/>
    </location>
</feature>
<evidence type="ECO:0000259" key="3">
    <source>
        <dbReference type="PROSITE" id="PS50911"/>
    </source>
</evidence>
<dbReference type="InterPro" id="IPR007921">
    <property type="entry name" value="CHAP_dom"/>
</dbReference>
<evidence type="ECO:0000313" key="5">
    <source>
        <dbReference type="Proteomes" id="UP000004322"/>
    </source>
</evidence>
<feature type="compositionally biased region" description="Basic and acidic residues" evidence="1">
    <location>
        <begin position="166"/>
        <end position="184"/>
    </location>
</feature>
<organism evidence="4 5">
    <name type="scientific">Streptococcus criceti HS-6</name>
    <dbReference type="NCBI Taxonomy" id="873449"/>
    <lineage>
        <taxon>Bacteria</taxon>
        <taxon>Bacillati</taxon>
        <taxon>Bacillota</taxon>
        <taxon>Bacilli</taxon>
        <taxon>Lactobacillales</taxon>
        <taxon>Streptococcaceae</taxon>
        <taxon>Streptococcus</taxon>
    </lineage>
</organism>
<dbReference type="InterPro" id="IPR038765">
    <property type="entry name" value="Papain-like_cys_pep_sf"/>
</dbReference>
<dbReference type="Pfam" id="PF05257">
    <property type="entry name" value="CHAP"/>
    <property type="match status" value="1"/>
</dbReference>
<feature type="chain" id="PRO_5039460383" description="Peptidase C51 domain-containing protein" evidence="2">
    <location>
        <begin position="22"/>
        <end position="563"/>
    </location>
</feature>
<dbReference type="STRING" id="873449.STRCR_0637"/>
<feature type="compositionally biased region" description="Basic and acidic residues" evidence="1">
    <location>
        <begin position="58"/>
        <end position="76"/>
    </location>
</feature>
<evidence type="ECO:0000313" key="4">
    <source>
        <dbReference type="EMBL" id="EHI75082.1"/>
    </source>
</evidence>
<keyword evidence="5" id="KW-1185">Reference proteome</keyword>
<feature type="signal peptide" evidence="2">
    <location>
        <begin position="1"/>
        <end position="21"/>
    </location>
</feature>
<dbReference type="Proteomes" id="UP000004322">
    <property type="component" value="Unassembled WGS sequence"/>
</dbReference>
<dbReference type="AlphaFoldDB" id="G5JQX3"/>
<feature type="region of interest" description="Disordered" evidence="1">
    <location>
        <begin position="26"/>
        <end position="184"/>
    </location>
</feature>
<proteinExistence type="predicted"/>
<sequence length="563" mass="61713">MKKEKFLSLTLLFLLSSSYLAPGVTLAESVSNSVRSPREEQGDVGDSENGEVSSSTSQEEKKSVDEKSKAETKSTDEASSEEDSADSVKPSDKEEQPAVPKEEGGDRASNQSDSSPSKDSHVQSESHQEASQLTGQDNQAGQDTESAEGSQVEQQLSDESGPDQNEESKSKPVAEKKPAKSEKLEKESVFYRQLPPLPLVQTNVLVSPFFDSYWAEKPAAVYVSDTEDKESADPLTYTTYVEHWSGQDAYNHNLLSHRYGVKAEQLDGYLNSLGLAYDNRRINGELLLKWEKETGLDVRAIVAIALHESSLGTAGVAMLPGANMFGYGAFDNNPNQASHFNDSQAISKMVGQTIIQNKNWTFKIQDDKARKNALGQLDVIRDGGVYFTDSSGSGRRRAQTMQDLDDWIDQHGGTPEIPEKLKHLSGISQASLPTGYQLSRPMNPQAYLAFSYPWGQCTWYVYNRARELGYGFDPYMGNGGDWQFKPSYDLSHQPKVGYAVSFAPGQAGADPDYGHVAIVEQVKKDGSILISESNALASGVISYRIFTADQAAELTYVIGKPLT</sequence>
<dbReference type="RefSeq" id="WP_004229114.1">
    <property type="nucleotide sequence ID" value="NZ_AEUV02000002.1"/>
</dbReference>
<reference evidence="4" key="1">
    <citation type="submission" date="2011-07" db="EMBL/GenBank/DDBJ databases">
        <authorList>
            <person name="Stanhope M.J."/>
            <person name="Durkin A.S."/>
            <person name="Hostetler J."/>
            <person name="Kim M."/>
            <person name="Radune D."/>
            <person name="Singh I."/>
            <person name="Town C.D."/>
        </authorList>
    </citation>
    <scope>NUCLEOTIDE SEQUENCE [LARGE SCALE GENOMIC DNA]</scope>
    <source>
        <strain evidence="4">HS-6</strain>
    </source>
</reference>
<dbReference type="SUPFAM" id="SSF54001">
    <property type="entry name" value="Cysteine proteinases"/>
    <property type="match status" value="1"/>
</dbReference>
<dbReference type="PROSITE" id="PS50911">
    <property type="entry name" value="CHAP"/>
    <property type="match status" value="1"/>
</dbReference>
<dbReference type="Gene3D" id="3.90.1720.10">
    <property type="entry name" value="endopeptidase domain like (from Nostoc punctiforme)"/>
    <property type="match status" value="1"/>
</dbReference>
<dbReference type="OrthoDB" id="977752at2"/>
<dbReference type="eggNOG" id="COG3942">
    <property type="taxonomic scope" value="Bacteria"/>
</dbReference>
<keyword evidence="2" id="KW-0732">Signal</keyword>
<feature type="compositionally biased region" description="Basic and acidic residues" evidence="1">
    <location>
        <begin position="116"/>
        <end position="128"/>
    </location>
</feature>
<evidence type="ECO:0000256" key="2">
    <source>
        <dbReference type="SAM" id="SignalP"/>
    </source>
</evidence>
<evidence type="ECO:0000256" key="1">
    <source>
        <dbReference type="SAM" id="MobiDB-lite"/>
    </source>
</evidence>
<gene>
    <name evidence="4" type="ORF">STRCR_0637</name>
</gene>
<accession>G5JQX3</accession>
<feature type="compositionally biased region" description="Polar residues" evidence="1">
    <location>
        <begin position="129"/>
        <end position="158"/>
    </location>
</feature>
<protein>
    <recommendedName>
        <fullName evidence="3">Peptidase C51 domain-containing protein</fullName>
    </recommendedName>
</protein>
<feature type="compositionally biased region" description="Basic and acidic residues" evidence="1">
    <location>
        <begin position="89"/>
        <end position="106"/>
    </location>
</feature>